<gene>
    <name evidence="2" type="ORF">O9H85_24625</name>
</gene>
<accession>A0ABT4QFE4</accession>
<protein>
    <submittedName>
        <fullName evidence="2">Uncharacterized protein</fullName>
    </submittedName>
</protein>
<evidence type="ECO:0000256" key="1">
    <source>
        <dbReference type="SAM" id="MobiDB-lite"/>
    </source>
</evidence>
<feature type="compositionally biased region" description="Pro residues" evidence="1">
    <location>
        <begin position="85"/>
        <end position="94"/>
    </location>
</feature>
<organism evidence="2 3">
    <name type="scientific">Paenibacillus gyeongsangnamensis</name>
    <dbReference type="NCBI Taxonomy" id="3388067"/>
    <lineage>
        <taxon>Bacteria</taxon>
        <taxon>Bacillati</taxon>
        <taxon>Bacillota</taxon>
        <taxon>Bacilli</taxon>
        <taxon>Bacillales</taxon>
        <taxon>Paenibacillaceae</taxon>
        <taxon>Paenibacillus</taxon>
    </lineage>
</organism>
<proteinExistence type="predicted"/>
<sequence length="94" mass="10310">MPQVRHINRTDSSGRIYCCLRNKVVVLDKEHRSLFCAGCRMYAGDAGGLGVECLWEDVRPVGNPHLVDDPEAELRSNQTKKIPTKPAPPGLGAP</sequence>
<dbReference type="RefSeq" id="WP_269884064.1">
    <property type="nucleotide sequence ID" value="NZ_JAQAGZ010000018.1"/>
</dbReference>
<dbReference type="Proteomes" id="UP001527882">
    <property type="component" value="Unassembled WGS sequence"/>
</dbReference>
<keyword evidence="3" id="KW-1185">Reference proteome</keyword>
<evidence type="ECO:0000313" key="2">
    <source>
        <dbReference type="EMBL" id="MCZ8515533.1"/>
    </source>
</evidence>
<dbReference type="EMBL" id="JAQAGZ010000018">
    <property type="protein sequence ID" value="MCZ8515533.1"/>
    <property type="molecule type" value="Genomic_DNA"/>
</dbReference>
<reference evidence="2 3" key="1">
    <citation type="submission" date="2022-12" db="EMBL/GenBank/DDBJ databases">
        <title>Draft genome sequence of Paenibacillus sp. dW9.</title>
        <authorList>
            <person name="Choi E.-W."/>
            <person name="Kim D.-U."/>
        </authorList>
    </citation>
    <scope>NUCLEOTIDE SEQUENCE [LARGE SCALE GENOMIC DNA]</scope>
    <source>
        <strain evidence="3">dW9</strain>
    </source>
</reference>
<evidence type="ECO:0000313" key="3">
    <source>
        <dbReference type="Proteomes" id="UP001527882"/>
    </source>
</evidence>
<feature type="region of interest" description="Disordered" evidence="1">
    <location>
        <begin position="65"/>
        <end position="94"/>
    </location>
</feature>
<name>A0ABT4QFE4_9BACL</name>
<comment type="caution">
    <text evidence="2">The sequence shown here is derived from an EMBL/GenBank/DDBJ whole genome shotgun (WGS) entry which is preliminary data.</text>
</comment>